<organism evidence="1 2">
    <name type="scientific">Coprinellus micaceus</name>
    <name type="common">Glistening ink-cap mushroom</name>
    <name type="synonym">Coprinus micaceus</name>
    <dbReference type="NCBI Taxonomy" id="71717"/>
    <lineage>
        <taxon>Eukaryota</taxon>
        <taxon>Fungi</taxon>
        <taxon>Dikarya</taxon>
        <taxon>Basidiomycota</taxon>
        <taxon>Agaricomycotina</taxon>
        <taxon>Agaricomycetes</taxon>
        <taxon>Agaricomycetidae</taxon>
        <taxon>Agaricales</taxon>
        <taxon>Agaricineae</taxon>
        <taxon>Psathyrellaceae</taxon>
        <taxon>Coprinellus</taxon>
    </lineage>
</organism>
<evidence type="ECO:0000313" key="1">
    <source>
        <dbReference type="EMBL" id="TEB15914.1"/>
    </source>
</evidence>
<evidence type="ECO:0000313" key="2">
    <source>
        <dbReference type="Proteomes" id="UP000298030"/>
    </source>
</evidence>
<keyword evidence="2" id="KW-1185">Reference proteome</keyword>
<dbReference type="EMBL" id="QPFP01000340">
    <property type="protein sequence ID" value="TEB15914.1"/>
    <property type="molecule type" value="Genomic_DNA"/>
</dbReference>
<name>A0A4Y7S4A8_COPMI</name>
<dbReference type="Proteomes" id="UP000298030">
    <property type="component" value="Unassembled WGS sequence"/>
</dbReference>
<gene>
    <name evidence="1" type="ORF">FA13DRAFT_819396</name>
</gene>
<protein>
    <submittedName>
        <fullName evidence="1">Uncharacterized protein</fullName>
    </submittedName>
</protein>
<dbReference type="AlphaFoldDB" id="A0A4Y7S4A8"/>
<sequence>MGLGAHPFGLAFQCPVLYRVRLPAQAHTSPCARHREKSPGTLLKNVLYRSAQLSLFKQVCQVGFQPRDPELGLAERRAPVYVPAFGPDDFLEFDWGSGRFCLTPTAYVKDIIDPRLRWIVEKNPIEAMKSGGSGRFFSQSIPQATFNQKYGAYFHPSARRCRHGCWRGSYNQNRE</sequence>
<comment type="caution">
    <text evidence="1">The sequence shown here is derived from an EMBL/GenBank/DDBJ whole genome shotgun (WGS) entry which is preliminary data.</text>
</comment>
<proteinExistence type="predicted"/>
<reference evidence="1 2" key="1">
    <citation type="journal article" date="2019" name="Nat. Ecol. Evol.">
        <title>Megaphylogeny resolves global patterns of mushroom evolution.</title>
        <authorList>
            <person name="Varga T."/>
            <person name="Krizsan K."/>
            <person name="Foldi C."/>
            <person name="Dima B."/>
            <person name="Sanchez-Garcia M."/>
            <person name="Sanchez-Ramirez S."/>
            <person name="Szollosi G.J."/>
            <person name="Szarkandi J.G."/>
            <person name="Papp V."/>
            <person name="Albert L."/>
            <person name="Andreopoulos W."/>
            <person name="Angelini C."/>
            <person name="Antonin V."/>
            <person name="Barry K.W."/>
            <person name="Bougher N.L."/>
            <person name="Buchanan P."/>
            <person name="Buyck B."/>
            <person name="Bense V."/>
            <person name="Catcheside P."/>
            <person name="Chovatia M."/>
            <person name="Cooper J."/>
            <person name="Damon W."/>
            <person name="Desjardin D."/>
            <person name="Finy P."/>
            <person name="Geml J."/>
            <person name="Haridas S."/>
            <person name="Hughes K."/>
            <person name="Justo A."/>
            <person name="Karasinski D."/>
            <person name="Kautmanova I."/>
            <person name="Kiss B."/>
            <person name="Kocsube S."/>
            <person name="Kotiranta H."/>
            <person name="LaButti K.M."/>
            <person name="Lechner B.E."/>
            <person name="Liimatainen K."/>
            <person name="Lipzen A."/>
            <person name="Lukacs Z."/>
            <person name="Mihaltcheva S."/>
            <person name="Morgado L.N."/>
            <person name="Niskanen T."/>
            <person name="Noordeloos M.E."/>
            <person name="Ohm R.A."/>
            <person name="Ortiz-Santana B."/>
            <person name="Ovrebo C."/>
            <person name="Racz N."/>
            <person name="Riley R."/>
            <person name="Savchenko A."/>
            <person name="Shiryaev A."/>
            <person name="Soop K."/>
            <person name="Spirin V."/>
            <person name="Szebenyi C."/>
            <person name="Tomsovsky M."/>
            <person name="Tulloss R.E."/>
            <person name="Uehling J."/>
            <person name="Grigoriev I.V."/>
            <person name="Vagvolgyi C."/>
            <person name="Papp T."/>
            <person name="Martin F.M."/>
            <person name="Miettinen O."/>
            <person name="Hibbett D.S."/>
            <person name="Nagy L.G."/>
        </authorList>
    </citation>
    <scope>NUCLEOTIDE SEQUENCE [LARGE SCALE GENOMIC DNA]</scope>
    <source>
        <strain evidence="1 2">FP101781</strain>
    </source>
</reference>
<accession>A0A4Y7S4A8</accession>